<accession>A0A069SIT5</accession>
<evidence type="ECO:0000256" key="1">
    <source>
        <dbReference type="ARBA" id="ARBA00023015"/>
    </source>
</evidence>
<dbReference type="InterPro" id="IPR036390">
    <property type="entry name" value="WH_DNA-bd_sf"/>
</dbReference>
<reference evidence="5 6" key="1">
    <citation type="submission" date="2014-04" db="EMBL/GenBank/DDBJ databases">
        <authorList>
            <person name="Sears C."/>
            <person name="Carroll K."/>
            <person name="Sack B.R."/>
            <person name="Qadri F."/>
            <person name="Myers L.L."/>
            <person name="Chung G.-T."/>
            <person name="Escheverria P."/>
            <person name="Fraser C.M."/>
            <person name="Sadzewicz L."/>
            <person name="Shefchek K.A."/>
            <person name="Tallon L."/>
            <person name="Das S.P."/>
            <person name="Daugherty S."/>
            <person name="Mongodin E.F."/>
        </authorList>
    </citation>
    <scope>NUCLEOTIDE SEQUENCE [LARGE SCALE GENOMIC DNA]</scope>
    <source>
        <strain evidence="5 6">3975 RP4</strain>
    </source>
</reference>
<dbReference type="InterPro" id="IPR036388">
    <property type="entry name" value="WH-like_DNA-bd_sf"/>
</dbReference>
<organism evidence="5 6">
    <name type="scientific">Phocaeicola vulgatus str. 3975 RP4</name>
    <dbReference type="NCBI Taxonomy" id="1339352"/>
    <lineage>
        <taxon>Bacteria</taxon>
        <taxon>Pseudomonadati</taxon>
        <taxon>Bacteroidota</taxon>
        <taxon>Bacteroidia</taxon>
        <taxon>Bacteroidales</taxon>
        <taxon>Bacteroidaceae</taxon>
        <taxon>Phocaeicola</taxon>
    </lineage>
</organism>
<protein>
    <submittedName>
        <fullName evidence="5">MarR family protein</fullName>
    </submittedName>
</protein>
<dbReference type="AlphaFoldDB" id="A0A069SIT5"/>
<dbReference type="Gene3D" id="1.10.10.10">
    <property type="entry name" value="Winged helix-like DNA-binding domain superfamily/Winged helix DNA-binding domain"/>
    <property type="match status" value="1"/>
</dbReference>
<dbReference type="GO" id="GO:0003677">
    <property type="term" value="F:DNA binding"/>
    <property type="evidence" value="ECO:0007669"/>
    <property type="project" value="UniProtKB-KW"/>
</dbReference>
<evidence type="ECO:0000256" key="3">
    <source>
        <dbReference type="ARBA" id="ARBA00023163"/>
    </source>
</evidence>
<dbReference type="GO" id="GO:0003700">
    <property type="term" value="F:DNA-binding transcription factor activity"/>
    <property type="evidence" value="ECO:0007669"/>
    <property type="project" value="InterPro"/>
</dbReference>
<dbReference type="GO" id="GO:0006950">
    <property type="term" value="P:response to stress"/>
    <property type="evidence" value="ECO:0007669"/>
    <property type="project" value="TreeGrafter"/>
</dbReference>
<dbReference type="PATRIC" id="fig|1339352.3.peg.1611"/>
<dbReference type="InterPro" id="IPR039422">
    <property type="entry name" value="MarR/SlyA-like"/>
</dbReference>
<dbReference type="EMBL" id="JNHM01000020">
    <property type="protein sequence ID" value="KDS54562.1"/>
    <property type="molecule type" value="Genomic_DNA"/>
</dbReference>
<gene>
    <name evidence="5" type="ORF">M099_1660</name>
</gene>
<dbReference type="PROSITE" id="PS50995">
    <property type="entry name" value="HTH_MARR_2"/>
    <property type="match status" value="1"/>
</dbReference>
<keyword evidence="3" id="KW-0804">Transcription</keyword>
<dbReference type="PANTHER" id="PTHR33164:SF64">
    <property type="entry name" value="TRANSCRIPTIONAL REGULATOR SLYA"/>
    <property type="match status" value="1"/>
</dbReference>
<keyword evidence="1" id="KW-0805">Transcription regulation</keyword>
<evidence type="ECO:0000259" key="4">
    <source>
        <dbReference type="PROSITE" id="PS50995"/>
    </source>
</evidence>
<sequence>MIEQFSFDIQLIFAILNGKVSAAINRKLSRNFRQNGVEITPEQWTVLLFLWEKDGVTQQELCNATFKDKPSMTRLIDNMERQHLVVRIADKRDRRTNLIHLTKTGRELEGKARFIANKTLKEALQGLTLEELKVSQDVLRKVFTNIKD</sequence>
<evidence type="ECO:0000256" key="2">
    <source>
        <dbReference type="ARBA" id="ARBA00023125"/>
    </source>
</evidence>
<dbReference type="SUPFAM" id="SSF46785">
    <property type="entry name" value="Winged helix' DNA-binding domain"/>
    <property type="match status" value="1"/>
</dbReference>
<name>A0A069SIT5_PHOVU</name>
<dbReference type="InterPro" id="IPR000835">
    <property type="entry name" value="HTH_MarR-typ"/>
</dbReference>
<evidence type="ECO:0000313" key="5">
    <source>
        <dbReference type="EMBL" id="KDS54562.1"/>
    </source>
</evidence>
<evidence type="ECO:0000313" key="6">
    <source>
        <dbReference type="Proteomes" id="UP000027661"/>
    </source>
</evidence>
<dbReference type="Proteomes" id="UP000027661">
    <property type="component" value="Unassembled WGS sequence"/>
</dbReference>
<dbReference type="PRINTS" id="PR00598">
    <property type="entry name" value="HTHMARR"/>
</dbReference>
<proteinExistence type="predicted"/>
<dbReference type="GeneID" id="5300984"/>
<comment type="caution">
    <text evidence="5">The sequence shown here is derived from an EMBL/GenBank/DDBJ whole genome shotgun (WGS) entry which is preliminary data.</text>
</comment>
<dbReference type="PANTHER" id="PTHR33164">
    <property type="entry name" value="TRANSCRIPTIONAL REGULATOR, MARR FAMILY"/>
    <property type="match status" value="1"/>
</dbReference>
<dbReference type="Pfam" id="PF12802">
    <property type="entry name" value="MarR_2"/>
    <property type="match status" value="1"/>
</dbReference>
<dbReference type="SMART" id="SM00347">
    <property type="entry name" value="HTH_MARR"/>
    <property type="match status" value="1"/>
</dbReference>
<feature type="domain" description="HTH marR-type" evidence="4">
    <location>
        <begin position="2"/>
        <end position="144"/>
    </location>
</feature>
<keyword evidence="2" id="KW-0238">DNA-binding</keyword>
<dbReference type="RefSeq" id="WP_005841174.1">
    <property type="nucleotide sequence ID" value="NZ_JNHM01000020.1"/>
</dbReference>